<keyword evidence="2" id="KW-1185">Reference proteome</keyword>
<evidence type="ECO:0008006" key="3">
    <source>
        <dbReference type="Google" id="ProtNLM"/>
    </source>
</evidence>
<protein>
    <recommendedName>
        <fullName evidence="3">Methane oxygenase PmoA</fullName>
    </recommendedName>
</protein>
<gene>
    <name evidence="1" type="ORF">GC102_15630</name>
</gene>
<dbReference type="Proteomes" id="UP000658690">
    <property type="component" value="Unassembled WGS sequence"/>
</dbReference>
<evidence type="ECO:0000313" key="1">
    <source>
        <dbReference type="EMBL" id="NOU87204.1"/>
    </source>
</evidence>
<evidence type="ECO:0000313" key="2">
    <source>
        <dbReference type="Proteomes" id="UP000658690"/>
    </source>
</evidence>
<accession>A0ABX1Z4C8</accession>
<reference evidence="1 2" key="1">
    <citation type="submission" date="2019-10" db="EMBL/GenBank/DDBJ databases">
        <title>Description of Paenibacillus choica sp. nov.</title>
        <authorList>
            <person name="Carlier A."/>
            <person name="Qi S."/>
        </authorList>
    </citation>
    <scope>NUCLEOTIDE SEQUENCE [LARGE SCALE GENOMIC DNA]</scope>
    <source>
        <strain evidence="1 2">LMG 31460</strain>
    </source>
</reference>
<name>A0ABX1Z4C8_9BACL</name>
<organism evidence="1 2">
    <name type="scientific">Paenibacillus germinis</name>
    <dbReference type="NCBI Taxonomy" id="2654979"/>
    <lineage>
        <taxon>Bacteria</taxon>
        <taxon>Bacillati</taxon>
        <taxon>Bacillota</taxon>
        <taxon>Bacilli</taxon>
        <taxon>Bacillales</taxon>
        <taxon>Paenibacillaceae</taxon>
        <taxon>Paenibacillus</taxon>
    </lineage>
</organism>
<sequence length="290" mass="33265">MEVFPMGIPYLRAETDEQSIRIYRGDHPDPILVQNAQTNQRPFIHPILAPDGKGVLTENTPPHHPWQHGIYVGLNDVNGIGFWEEGIKHHPKDGSFHPQPLKPAVVNLHHASWEIETHWRDPQGNHMITELQQWSLHDLGSTYELDFQWSLRAEIKLTFGRYDYGGLFLRMPYRHELGGEALNSEGQMNGEAEGKRARWVSCRMPIEGRSDNAGFVFMDHPNNTEHPVPWRVDGQLGISPSRCIAGQWELDQGETQMSQYRILVFCGNMDPSTVNENWRNFASKIAMNKE</sequence>
<dbReference type="InterPro" id="IPR029475">
    <property type="entry name" value="DUF6807"/>
</dbReference>
<dbReference type="EMBL" id="WHOC01000076">
    <property type="protein sequence ID" value="NOU87204.1"/>
    <property type="molecule type" value="Genomic_DNA"/>
</dbReference>
<comment type="caution">
    <text evidence="1">The sequence shown here is derived from an EMBL/GenBank/DDBJ whole genome shotgun (WGS) entry which is preliminary data.</text>
</comment>
<proteinExistence type="predicted"/>
<dbReference type="Pfam" id="PF14100">
    <property type="entry name" value="DUF6807"/>
    <property type="match status" value="1"/>
</dbReference>